<comment type="caution">
    <text evidence="2">The sequence shown here is derived from an EMBL/GenBank/DDBJ whole genome shotgun (WGS) entry which is preliminary data.</text>
</comment>
<gene>
    <name evidence="2" type="ORF">HJC23_006047</name>
</gene>
<protein>
    <recommendedName>
        <fullName evidence="4">Xylosidase/arabinosidase</fullName>
    </recommendedName>
</protein>
<evidence type="ECO:0008006" key="4">
    <source>
        <dbReference type="Google" id="ProtNLM"/>
    </source>
</evidence>
<dbReference type="Gene3D" id="3.20.20.80">
    <property type="entry name" value="Glycosidases"/>
    <property type="match status" value="1"/>
</dbReference>
<dbReference type="Proteomes" id="UP001516023">
    <property type="component" value="Unassembled WGS sequence"/>
</dbReference>
<sequence length="461" mass="52817">MQPSDSPSTSTSPSSQPTTSPTTELENYVPNVSTLRNQIICGYQGWFAYPGDGAAINKWKHWFSSDNYPSAEHLEVDMYPYMDEYNNEDLKESNVLHRDGTKAKFFSSARPNVVKKHFEWMREYGISGVFHMRFMQDIDKPHNYEWKTKVLRNVRAAAEHSGRVFAVSYNISGNNLNNTVLDDIKTDWMGLVDNEQITQSGRYLHHNRLPVLRIYGIGFKSVKVSDTVKMANLIQWFKSEADPKYRVFLIGGVPSGWRNLTLDSREPIAWRGIYESLDGIHPWHVGRWGSIVGFETYYRNTIAKDAELCAELGILYMPTMWPGFSWHNLNRKARHANGSLRAIPLVPINSIPRLGGRFMWSQAYRYAENDNITSVWMAQFDEVDEGTAIFKVAKTKHELPAQGNWLTLDVDGDGEIPHDWYLRLCGHAQLMMLGKIEVMETMPINASDYCLECQGTNIVDH</sequence>
<evidence type="ECO:0000313" key="3">
    <source>
        <dbReference type="Proteomes" id="UP001516023"/>
    </source>
</evidence>
<dbReference type="CDD" id="cd11576">
    <property type="entry name" value="GH99_GH71_like_2"/>
    <property type="match status" value="1"/>
</dbReference>
<feature type="compositionally biased region" description="Low complexity" evidence="1">
    <location>
        <begin position="1"/>
        <end position="23"/>
    </location>
</feature>
<proteinExistence type="predicted"/>
<dbReference type="AlphaFoldDB" id="A0ABD3PT99"/>
<dbReference type="EMBL" id="JABMIG020000115">
    <property type="protein sequence ID" value="KAL3791318.1"/>
    <property type="molecule type" value="Genomic_DNA"/>
</dbReference>
<organism evidence="2 3">
    <name type="scientific">Cyclotella cryptica</name>
    <dbReference type="NCBI Taxonomy" id="29204"/>
    <lineage>
        <taxon>Eukaryota</taxon>
        <taxon>Sar</taxon>
        <taxon>Stramenopiles</taxon>
        <taxon>Ochrophyta</taxon>
        <taxon>Bacillariophyta</taxon>
        <taxon>Coscinodiscophyceae</taxon>
        <taxon>Thalassiosirophycidae</taxon>
        <taxon>Stephanodiscales</taxon>
        <taxon>Stephanodiscaceae</taxon>
        <taxon>Cyclotella</taxon>
    </lineage>
</organism>
<evidence type="ECO:0000313" key="2">
    <source>
        <dbReference type="EMBL" id="KAL3791318.1"/>
    </source>
</evidence>
<reference evidence="2 3" key="1">
    <citation type="journal article" date="2020" name="G3 (Bethesda)">
        <title>Improved Reference Genome for Cyclotella cryptica CCMP332, a Model for Cell Wall Morphogenesis, Salinity Adaptation, and Lipid Production in Diatoms (Bacillariophyta).</title>
        <authorList>
            <person name="Roberts W.R."/>
            <person name="Downey K.M."/>
            <person name="Ruck E.C."/>
            <person name="Traller J.C."/>
            <person name="Alverson A.J."/>
        </authorList>
    </citation>
    <scope>NUCLEOTIDE SEQUENCE [LARGE SCALE GENOMIC DNA]</scope>
    <source>
        <strain evidence="2 3">CCMP332</strain>
    </source>
</reference>
<name>A0ABD3PT99_9STRA</name>
<keyword evidence="3" id="KW-1185">Reference proteome</keyword>
<evidence type="ECO:0000256" key="1">
    <source>
        <dbReference type="SAM" id="MobiDB-lite"/>
    </source>
</evidence>
<accession>A0ABD3PT99</accession>
<feature type="region of interest" description="Disordered" evidence="1">
    <location>
        <begin position="1"/>
        <end position="26"/>
    </location>
</feature>